<accession>A0ABQ7GYU7</accession>
<comment type="caution">
    <text evidence="1">The sequence shown here is derived from an EMBL/GenBank/DDBJ whole genome shotgun (WGS) entry which is preliminary data.</text>
</comment>
<gene>
    <name evidence="1" type="ORF">DUNSADRAFT_18662</name>
</gene>
<dbReference type="EMBL" id="MU069533">
    <property type="protein sequence ID" value="KAF5839784.1"/>
    <property type="molecule type" value="Genomic_DNA"/>
</dbReference>
<reference evidence="1" key="1">
    <citation type="submission" date="2017-08" db="EMBL/GenBank/DDBJ databases">
        <authorList>
            <person name="Polle J.E."/>
            <person name="Barry K."/>
            <person name="Cushman J."/>
            <person name="Schmutz J."/>
            <person name="Tran D."/>
            <person name="Hathwaick L.T."/>
            <person name="Yim W.C."/>
            <person name="Jenkins J."/>
            <person name="Mckie-Krisberg Z.M."/>
            <person name="Prochnik S."/>
            <person name="Lindquist E."/>
            <person name="Dockter R.B."/>
            <person name="Adam C."/>
            <person name="Molina H."/>
            <person name="Bunkerborg J."/>
            <person name="Jin E."/>
            <person name="Buchheim M."/>
            <person name="Magnuson J."/>
        </authorList>
    </citation>
    <scope>NUCLEOTIDE SEQUENCE</scope>
    <source>
        <strain evidence="1">CCAP 19/18</strain>
    </source>
</reference>
<sequence length="187" mass="21034">MMENDNVYWQAPIWRSKVAPIQALETPLRTVVEHVIALYTAATVRQSSSAACETYSRHAMYDSPACITFSQFCILALSALLRSLSSEVKVHAAPVTVYEPDPKTQTFQLVVPMLHRWYGPFFITRLLRFLGRSDPAWTLHFTTSLLISTITGKVVAHQDRVREFPRTPTFLRLILGACIPALSLGVL</sequence>
<keyword evidence="2" id="KW-1185">Reference proteome</keyword>
<evidence type="ECO:0000313" key="2">
    <source>
        <dbReference type="Proteomes" id="UP000815325"/>
    </source>
</evidence>
<evidence type="ECO:0000313" key="1">
    <source>
        <dbReference type="EMBL" id="KAF5839784.1"/>
    </source>
</evidence>
<protein>
    <submittedName>
        <fullName evidence="1">Uncharacterized protein</fullName>
    </submittedName>
</protein>
<dbReference type="Proteomes" id="UP000815325">
    <property type="component" value="Unassembled WGS sequence"/>
</dbReference>
<organism evidence="1 2">
    <name type="scientific">Dunaliella salina</name>
    <name type="common">Green alga</name>
    <name type="synonym">Protococcus salinus</name>
    <dbReference type="NCBI Taxonomy" id="3046"/>
    <lineage>
        <taxon>Eukaryota</taxon>
        <taxon>Viridiplantae</taxon>
        <taxon>Chlorophyta</taxon>
        <taxon>core chlorophytes</taxon>
        <taxon>Chlorophyceae</taxon>
        <taxon>CS clade</taxon>
        <taxon>Chlamydomonadales</taxon>
        <taxon>Dunaliellaceae</taxon>
        <taxon>Dunaliella</taxon>
    </lineage>
</organism>
<name>A0ABQ7GYU7_DUNSA</name>
<proteinExistence type="predicted"/>